<dbReference type="EMBL" id="JBBPBM010000308">
    <property type="protein sequence ID" value="KAK8497447.1"/>
    <property type="molecule type" value="Genomic_DNA"/>
</dbReference>
<keyword evidence="1" id="KW-1133">Transmembrane helix</keyword>
<reference evidence="2 3" key="1">
    <citation type="journal article" date="2024" name="G3 (Bethesda)">
        <title>Genome assembly of Hibiscus sabdariffa L. provides insights into metabolisms of medicinal natural products.</title>
        <authorList>
            <person name="Kim T."/>
        </authorList>
    </citation>
    <scope>NUCLEOTIDE SEQUENCE [LARGE SCALE GENOMIC DNA]</scope>
    <source>
        <strain evidence="2">TK-2024</strain>
        <tissue evidence="2">Old leaves</tissue>
    </source>
</reference>
<keyword evidence="1" id="KW-0812">Transmembrane</keyword>
<name>A0ABR2ATU9_9ROSI</name>
<evidence type="ECO:0000256" key="1">
    <source>
        <dbReference type="SAM" id="Phobius"/>
    </source>
</evidence>
<evidence type="ECO:0000313" key="2">
    <source>
        <dbReference type="EMBL" id="KAK8497447.1"/>
    </source>
</evidence>
<proteinExistence type="predicted"/>
<gene>
    <name evidence="2" type="ORF">V6N12_016971</name>
</gene>
<accession>A0ABR2ATU9</accession>
<feature type="transmembrane region" description="Helical" evidence="1">
    <location>
        <begin position="6"/>
        <end position="23"/>
    </location>
</feature>
<evidence type="ECO:0000313" key="3">
    <source>
        <dbReference type="Proteomes" id="UP001472677"/>
    </source>
</evidence>
<keyword evidence="1" id="KW-0472">Membrane</keyword>
<protein>
    <submittedName>
        <fullName evidence="2">Uncharacterized protein</fullName>
    </submittedName>
</protein>
<sequence length="156" mass="18103">MDSCPDSILYFLVLHHHSFYFLLGRSHFKLIYEAVFYGSLGLVLIAWILFENSLLYLSKVKKSSTSGKNLEESVLLQNDGRYLQLSDMRIPLTFVISLADSLTLAYSLCKEWIKHKTPFLGYFKSPFSYPHPTVSFVTNIYVCRKKFNDEVLHFTV</sequence>
<comment type="caution">
    <text evidence="2">The sequence shown here is derived from an EMBL/GenBank/DDBJ whole genome shotgun (WGS) entry which is preliminary data.</text>
</comment>
<dbReference type="Proteomes" id="UP001472677">
    <property type="component" value="Unassembled WGS sequence"/>
</dbReference>
<organism evidence="2 3">
    <name type="scientific">Hibiscus sabdariffa</name>
    <name type="common">roselle</name>
    <dbReference type="NCBI Taxonomy" id="183260"/>
    <lineage>
        <taxon>Eukaryota</taxon>
        <taxon>Viridiplantae</taxon>
        <taxon>Streptophyta</taxon>
        <taxon>Embryophyta</taxon>
        <taxon>Tracheophyta</taxon>
        <taxon>Spermatophyta</taxon>
        <taxon>Magnoliopsida</taxon>
        <taxon>eudicotyledons</taxon>
        <taxon>Gunneridae</taxon>
        <taxon>Pentapetalae</taxon>
        <taxon>rosids</taxon>
        <taxon>malvids</taxon>
        <taxon>Malvales</taxon>
        <taxon>Malvaceae</taxon>
        <taxon>Malvoideae</taxon>
        <taxon>Hibiscus</taxon>
    </lineage>
</organism>
<keyword evidence="3" id="KW-1185">Reference proteome</keyword>
<feature type="transmembrane region" description="Helical" evidence="1">
    <location>
        <begin position="30"/>
        <end position="50"/>
    </location>
</feature>